<gene>
    <name evidence="2" type="ORF">ABVK25_008121</name>
</gene>
<dbReference type="InterPro" id="IPR052971">
    <property type="entry name" value="TRP_calcium_channel"/>
</dbReference>
<accession>A0ABR4B356</accession>
<keyword evidence="1" id="KW-1133">Transmembrane helix</keyword>
<organism evidence="2 3">
    <name type="scientific">Lepraria finkii</name>
    <dbReference type="NCBI Taxonomy" id="1340010"/>
    <lineage>
        <taxon>Eukaryota</taxon>
        <taxon>Fungi</taxon>
        <taxon>Dikarya</taxon>
        <taxon>Ascomycota</taxon>
        <taxon>Pezizomycotina</taxon>
        <taxon>Lecanoromycetes</taxon>
        <taxon>OSLEUM clade</taxon>
        <taxon>Lecanoromycetidae</taxon>
        <taxon>Lecanorales</taxon>
        <taxon>Lecanorineae</taxon>
        <taxon>Stereocaulaceae</taxon>
        <taxon>Lepraria</taxon>
    </lineage>
</organism>
<sequence>MSYRPSLLIPQLCQQDQKNPVKVRINRTDPAEDTSDVQRNGLLWGRGLAVTQGSSKSTGLATEDDKPLSSFIGLNALEIAAVLDAKQFLSQRVVQKVVDDIWNGRIMFWESLSVHSKKKAKIYNKGRADPYCRLRVPKYQNVVEDFLYVWIAAFAYDELGEFQDAGSSFYGTDFWSLWDLGIIGIGFAYMISSDSPKYNLPLQRSRPSVEERVIGLAKNDADITDVAFDILSLEAIFLLPRVCALLSLIPFFATPILCLKEMTKDSVKYLGIVIILFCAFLATFTMLAQGEFTANEMLWTMINIFFG</sequence>
<evidence type="ECO:0000256" key="1">
    <source>
        <dbReference type="SAM" id="Phobius"/>
    </source>
</evidence>
<dbReference type="Proteomes" id="UP001590951">
    <property type="component" value="Unassembled WGS sequence"/>
</dbReference>
<dbReference type="EMBL" id="JBHFEH010000033">
    <property type="protein sequence ID" value="KAL2051707.1"/>
    <property type="molecule type" value="Genomic_DNA"/>
</dbReference>
<feature type="transmembrane region" description="Helical" evidence="1">
    <location>
        <begin position="269"/>
        <end position="288"/>
    </location>
</feature>
<protein>
    <submittedName>
        <fullName evidence="2">Uncharacterized protein</fullName>
    </submittedName>
</protein>
<dbReference type="PANTHER" id="PTHR35859">
    <property type="entry name" value="NONSELECTIVE CATION CHANNEL PROTEIN"/>
    <property type="match status" value="1"/>
</dbReference>
<evidence type="ECO:0000313" key="2">
    <source>
        <dbReference type="EMBL" id="KAL2051707.1"/>
    </source>
</evidence>
<keyword evidence="3" id="KW-1185">Reference proteome</keyword>
<reference evidence="2 3" key="1">
    <citation type="submission" date="2024-09" db="EMBL/GenBank/DDBJ databases">
        <title>Rethinking Asexuality: The Enigmatic Case of Functional Sexual Genes in Lepraria (Stereocaulaceae).</title>
        <authorList>
            <person name="Doellman M."/>
            <person name="Sun Y."/>
            <person name="Barcenas-Pena A."/>
            <person name="Lumbsch H.T."/>
            <person name="Grewe F."/>
        </authorList>
    </citation>
    <scope>NUCLEOTIDE SEQUENCE [LARGE SCALE GENOMIC DNA]</scope>
    <source>
        <strain evidence="2 3">Grewe 0041</strain>
    </source>
</reference>
<keyword evidence="1" id="KW-0812">Transmembrane</keyword>
<dbReference type="PANTHER" id="PTHR35859:SF5">
    <property type="entry name" value="ION TRANSPORT DOMAIN-CONTAINING PROTEIN"/>
    <property type="match status" value="1"/>
</dbReference>
<keyword evidence="1" id="KW-0472">Membrane</keyword>
<proteinExistence type="predicted"/>
<comment type="caution">
    <text evidence="2">The sequence shown here is derived from an EMBL/GenBank/DDBJ whole genome shotgun (WGS) entry which is preliminary data.</text>
</comment>
<evidence type="ECO:0000313" key="3">
    <source>
        <dbReference type="Proteomes" id="UP001590951"/>
    </source>
</evidence>
<feature type="transmembrane region" description="Helical" evidence="1">
    <location>
        <begin position="235"/>
        <end position="257"/>
    </location>
</feature>
<name>A0ABR4B356_9LECA</name>